<protein>
    <submittedName>
        <fullName evidence="2">Uncharacterized protein</fullName>
    </submittedName>
</protein>
<reference evidence="2" key="1">
    <citation type="submission" date="2016-11" db="UniProtKB">
        <authorList>
            <consortium name="WormBaseParasite"/>
        </authorList>
    </citation>
    <scope>IDENTIFICATION</scope>
    <source>
        <strain evidence="2">KR3021</strain>
    </source>
</reference>
<accession>A0AC35TG31</accession>
<sequence>MDKSASTKNGSFDETINMYKYAMHESSFDEAEEPSNPLYFKRRTSCNDADCKPKIEIKKESNVILDSVSAATEKVKEVASKAKDAVFK</sequence>
<proteinExistence type="predicted"/>
<organism evidence="1 2">
    <name type="scientific">Rhabditophanes sp. KR3021</name>
    <dbReference type="NCBI Taxonomy" id="114890"/>
    <lineage>
        <taxon>Eukaryota</taxon>
        <taxon>Metazoa</taxon>
        <taxon>Ecdysozoa</taxon>
        <taxon>Nematoda</taxon>
        <taxon>Chromadorea</taxon>
        <taxon>Rhabditida</taxon>
        <taxon>Tylenchina</taxon>
        <taxon>Panagrolaimomorpha</taxon>
        <taxon>Strongyloidoidea</taxon>
        <taxon>Alloionematidae</taxon>
        <taxon>Rhabditophanes</taxon>
    </lineage>
</organism>
<evidence type="ECO:0000313" key="1">
    <source>
        <dbReference type="Proteomes" id="UP000095286"/>
    </source>
</evidence>
<evidence type="ECO:0000313" key="2">
    <source>
        <dbReference type="WBParaSite" id="RSKR_0000015400.1"/>
    </source>
</evidence>
<dbReference type="Proteomes" id="UP000095286">
    <property type="component" value="Unplaced"/>
</dbReference>
<name>A0AC35TG31_9BILA</name>
<dbReference type="WBParaSite" id="RSKR_0000015400.1">
    <property type="protein sequence ID" value="RSKR_0000015400.1"/>
    <property type="gene ID" value="RSKR_0000015400"/>
</dbReference>